<proteinExistence type="predicted"/>
<dbReference type="Proteomes" id="UP000077266">
    <property type="component" value="Unassembled WGS sequence"/>
</dbReference>
<protein>
    <recommendedName>
        <fullName evidence="2">DUF6533 domain-containing protein</fullName>
    </recommendedName>
</protein>
<dbReference type="OrthoDB" id="3349377at2759"/>
<gene>
    <name evidence="3" type="ORF">EXIGLDRAFT_767628</name>
</gene>
<feature type="transmembrane region" description="Helical" evidence="1">
    <location>
        <begin position="23"/>
        <end position="42"/>
    </location>
</feature>
<name>A0A166AP60_EXIGL</name>
<evidence type="ECO:0000259" key="2">
    <source>
        <dbReference type="Pfam" id="PF20151"/>
    </source>
</evidence>
<dbReference type="InterPro" id="IPR045340">
    <property type="entry name" value="DUF6533"/>
</dbReference>
<sequence length="280" mass="31893">MSDLVDEATSQTRLHPQVVSARLILGFLAVAAEIACIALFFWDWVITLDDEVELIWRQQSWRAGAFFLPLLRADVFRNVHLYPEGRVPIAQMSNVEVWIRVISMILIIILVQIILQLRVYIMYNRSRTLLRLNGAFFVFEIAVTVALLAVFSQRIQYLPLTSNCGECIIWPRELGYCYVVPLIFEAYLATLMVKRSWENRRLFDELEGQSLFYILVRDSVVYFFLVSSALAASMLAFFIAPNSMDRHTCGLGGSGWRSASHLIHATGCNAPDEVDNSSDD</sequence>
<keyword evidence="1" id="KW-0812">Transmembrane</keyword>
<dbReference type="AlphaFoldDB" id="A0A166AP60"/>
<keyword evidence="1" id="KW-0472">Membrane</keyword>
<accession>A0A166AP60</accession>
<dbReference type="Pfam" id="PF20151">
    <property type="entry name" value="DUF6533"/>
    <property type="match status" value="1"/>
</dbReference>
<evidence type="ECO:0000313" key="3">
    <source>
        <dbReference type="EMBL" id="KZV93869.1"/>
    </source>
</evidence>
<organism evidence="3 4">
    <name type="scientific">Exidia glandulosa HHB12029</name>
    <dbReference type="NCBI Taxonomy" id="1314781"/>
    <lineage>
        <taxon>Eukaryota</taxon>
        <taxon>Fungi</taxon>
        <taxon>Dikarya</taxon>
        <taxon>Basidiomycota</taxon>
        <taxon>Agaricomycotina</taxon>
        <taxon>Agaricomycetes</taxon>
        <taxon>Auriculariales</taxon>
        <taxon>Exidiaceae</taxon>
        <taxon>Exidia</taxon>
    </lineage>
</organism>
<dbReference type="InParanoid" id="A0A166AP60"/>
<feature type="domain" description="DUF6533" evidence="2">
    <location>
        <begin position="33"/>
        <end position="67"/>
    </location>
</feature>
<reference evidence="3 4" key="1">
    <citation type="journal article" date="2016" name="Mol. Biol. Evol.">
        <title>Comparative Genomics of Early-Diverging Mushroom-Forming Fungi Provides Insights into the Origins of Lignocellulose Decay Capabilities.</title>
        <authorList>
            <person name="Nagy L.G."/>
            <person name="Riley R."/>
            <person name="Tritt A."/>
            <person name="Adam C."/>
            <person name="Daum C."/>
            <person name="Floudas D."/>
            <person name="Sun H."/>
            <person name="Yadav J.S."/>
            <person name="Pangilinan J."/>
            <person name="Larsson K.H."/>
            <person name="Matsuura K."/>
            <person name="Barry K."/>
            <person name="Labutti K."/>
            <person name="Kuo R."/>
            <person name="Ohm R.A."/>
            <person name="Bhattacharya S.S."/>
            <person name="Shirouzu T."/>
            <person name="Yoshinaga Y."/>
            <person name="Martin F.M."/>
            <person name="Grigoriev I.V."/>
            <person name="Hibbett D.S."/>
        </authorList>
    </citation>
    <scope>NUCLEOTIDE SEQUENCE [LARGE SCALE GENOMIC DNA]</scope>
    <source>
        <strain evidence="3 4">HHB12029</strain>
    </source>
</reference>
<feature type="transmembrane region" description="Helical" evidence="1">
    <location>
        <begin position="220"/>
        <end position="240"/>
    </location>
</feature>
<feature type="transmembrane region" description="Helical" evidence="1">
    <location>
        <begin position="129"/>
        <end position="151"/>
    </location>
</feature>
<feature type="transmembrane region" description="Helical" evidence="1">
    <location>
        <begin position="97"/>
        <end position="117"/>
    </location>
</feature>
<evidence type="ECO:0000256" key="1">
    <source>
        <dbReference type="SAM" id="Phobius"/>
    </source>
</evidence>
<keyword evidence="1" id="KW-1133">Transmembrane helix</keyword>
<dbReference type="EMBL" id="KV425982">
    <property type="protein sequence ID" value="KZV93869.1"/>
    <property type="molecule type" value="Genomic_DNA"/>
</dbReference>
<evidence type="ECO:0000313" key="4">
    <source>
        <dbReference type="Proteomes" id="UP000077266"/>
    </source>
</evidence>
<keyword evidence="4" id="KW-1185">Reference proteome</keyword>